<organism evidence="9 10">
    <name type="scientific">Candolleomyces eurysporus</name>
    <dbReference type="NCBI Taxonomy" id="2828524"/>
    <lineage>
        <taxon>Eukaryota</taxon>
        <taxon>Fungi</taxon>
        <taxon>Dikarya</taxon>
        <taxon>Basidiomycota</taxon>
        <taxon>Agaricomycotina</taxon>
        <taxon>Agaricomycetes</taxon>
        <taxon>Agaricomycetidae</taxon>
        <taxon>Agaricales</taxon>
        <taxon>Agaricineae</taxon>
        <taxon>Psathyrellaceae</taxon>
        <taxon>Candolleomyces</taxon>
    </lineage>
</organism>
<evidence type="ECO:0000313" key="10">
    <source>
        <dbReference type="Proteomes" id="UP001140091"/>
    </source>
</evidence>
<dbReference type="GO" id="GO:0003677">
    <property type="term" value="F:DNA binding"/>
    <property type="evidence" value="ECO:0007669"/>
    <property type="project" value="UniProtKB-KW"/>
</dbReference>
<comment type="subcellular location">
    <subcellularLocation>
        <location evidence="1">Nucleus</location>
    </subcellularLocation>
</comment>
<evidence type="ECO:0000259" key="8">
    <source>
        <dbReference type="Pfam" id="PF04042"/>
    </source>
</evidence>
<dbReference type="PANTHER" id="PTHR12708:SF0">
    <property type="entry name" value="DNA POLYMERASE EPSILON SUBUNIT 2"/>
    <property type="match status" value="1"/>
</dbReference>
<comment type="caution">
    <text evidence="9">The sequence shown here is derived from an EMBL/GenBank/DDBJ whole genome shotgun (WGS) entry which is preliminary data.</text>
</comment>
<dbReference type="PANTHER" id="PTHR12708">
    <property type="entry name" value="DNA POLYMERASE EPSILON SUBUNIT B"/>
    <property type="match status" value="1"/>
</dbReference>
<dbReference type="Proteomes" id="UP001140091">
    <property type="component" value="Unassembled WGS sequence"/>
</dbReference>
<feature type="domain" description="DNA polymerase alpha/delta/epsilon subunit B" evidence="8">
    <location>
        <begin position="370"/>
        <end position="445"/>
    </location>
</feature>
<evidence type="ECO:0000313" key="9">
    <source>
        <dbReference type="EMBL" id="KAJ2930196.1"/>
    </source>
</evidence>
<dbReference type="OrthoDB" id="10254730at2759"/>
<dbReference type="GO" id="GO:0008622">
    <property type="term" value="C:epsilon DNA polymerase complex"/>
    <property type="evidence" value="ECO:0007669"/>
    <property type="project" value="InterPro"/>
</dbReference>
<evidence type="ECO:0000256" key="7">
    <source>
        <dbReference type="ARBA" id="ARBA00032930"/>
    </source>
</evidence>
<dbReference type="Pfam" id="PF04042">
    <property type="entry name" value="DNA_pol_E_B"/>
    <property type="match status" value="1"/>
</dbReference>
<evidence type="ECO:0000256" key="5">
    <source>
        <dbReference type="ARBA" id="ARBA00023125"/>
    </source>
</evidence>
<dbReference type="GO" id="GO:0006261">
    <property type="term" value="P:DNA-templated DNA replication"/>
    <property type="evidence" value="ECO:0007669"/>
    <property type="project" value="InterPro"/>
</dbReference>
<reference evidence="9" key="1">
    <citation type="submission" date="2022-06" db="EMBL/GenBank/DDBJ databases">
        <title>Genome Sequence of Candolleomyces eurysporus.</title>
        <authorList>
            <person name="Buettner E."/>
        </authorList>
    </citation>
    <scope>NUCLEOTIDE SEQUENCE</scope>
    <source>
        <strain evidence="9">VTCC 930004</strain>
    </source>
</reference>
<dbReference type="InterPro" id="IPR007185">
    <property type="entry name" value="DNA_pol_a/d/e_bsu"/>
</dbReference>
<keyword evidence="5" id="KW-0238">DNA-binding</keyword>
<evidence type="ECO:0000256" key="1">
    <source>
        <dbReference type="ARBA" id="ARBA00004123"/>
    </source>
</evidence>
<dbReference type="AlphaFoldDB" id="A0A9W8J877"/>
<name>A0A9W8J877_9AGAR</name>
<evidence type="ECO:0000256" key="6">
    <source>
        <dbReference type="ARBA" id="ARBA00023242"/>
    </source>
</evidence>
<accession>A0A9W8J877</accession>
<evidence type="ECO:0000256" key="4">
    <source>
        <dbReference type="ARBA" id="ARBA00022705"/>
    </source>
</evidence>
<evidence type="ECO:0000256" key="3">
    <source>
        <dbReference type="ARBA" id="ARBA00016011"/>
    </source>
</evidence>
<feature type="non-terminal residue" evidence="9">
    <location>
        <position position="1"/>
    </location>
</feature>
<dbReference type="InterPro" id="IPR016266">
    <property type="entry name" value="POLE2"/>
</dbReference>
<gene>
    <name evidence="9" type="ORF">H1R20_g6919</name>
</gene>
<keyword evidence="10" id="KW-1185">Reference proteome</keyword>
<keyword evidence="6" id="KW-0539">Nucleus</keyword>
<comment type="similarity">
    <text evidence="2">Belongs to the DNA polymerase epsilon subunit B family.</text>
</comment>
<dbReference type="GO" id="GO:0042276">
    <property type="term" value="P:error-prone translesion synthesis"/>
    <property type="evidence" value="ECO:0007669"/>
    <property type="project" value="TreeGrafter"/>
</dbReference>
<evidence type="ECO:0000256" key="2">
    <source>
        <dbReference type="ARBA" id="ARBA00009560"/>
    </source>
</evidence>
<keyword evidence="4" id="KW-0235">DNA replication</keyword>
<protein>
    <recommendedName>
        <fullName evidence="3">DNA polymerase epsilon subunit B</fullName>
    </recommendedName>
    <alternativeName>
        <fullName evidence="7">DNA polymerase II subunit 2</fullName>
    </alternativeName>
</protein>
<sequence length="796" mass="90655">MSNPRQRLIIKVFRKFSNSLGPDALQFLESILDEHGIAQEDVETSIELIAKEYNKEDDATMKVSVDVLRRVYDSLQDRGERTHVERELIDPENHLFFIDAYEMPRWVWSQERGTFERVTAALTISGSADSRIASIRDRLNIIKQCVLRNEHFAPSTLPSRDRERLVTLKSTKQLLGRAGERFLLLGMLAHNKEGKLSTIRHALPDALQDEPGEGFFTDGCFVLVEGEYTEEATLEIIAIGQPPCEPREIGRSIYGHIDFLGKGSTSLLEDKQFADRIKEELPDVHFFCFSDVWLDHRETLPGLQKIFDNCVENDFVPKVIIMCGSFTSKSIAHGNARDIQSYQDNFDALADLIASYPAMARSTHFVFVPEIVIFREDLMSKMLRNIVGVKPEVKSEDLKRYLVQTILDQGHLCPLSLHIQPTLSDYDHTLRLYPLPTTLIIADKYDRYGLTYTGCHVFNPGKFVGKSLSWSAYKPAEMNSEELETAATTAAMVFQQGSALSDAKHAALTTTRILLYGDNEYPWSTSFFLWIVRLVTFSLLLRNYLVPWLLGLMTQHIRIRSISLRSIRGLYVRRGAHTLRVGRISWWRKGKVGSSRFTVKVDNLSLDIGKETKKPHSEIRKRPSRRFSLANLDPSPVARQFRRLVGTLFSFLDPIIRPIVRKYVVAMLRIAIRWLPAIIQALSFELQNTTITFADLPGTKIATEEVTFVASFELIESEPSPDTVLDTTSTENSTHRMAAWTTRLTDGFKRSLDNAWGKTRGKGKVEFKVFNIQGSMPLDREGKCHLRMPPLLSTYI</sequence>
<proteinExistence type="inferred from homology"/>
<dbReference type="EMBL" id="JANBPK010000847">
    <property type="protein sequence ID" value="KAJ2930196.1"/>
    <property type="molecule type" value="Genomic_DNA"/>
</dbReference>